<dbReference type="Pfam" id="PF02371">
    <property type="entry name" value="Transposase_20"/>
    <property type="match status" value="1"/>
</dbReference>
<dbReference type="InterPro" id="IPR002525">
    <property type="entry name" value="Transp_IS110-like_N"/>
</dbReference>
<dbReference type="AlphaFoldDB" id="A0A9Y2KXM1"/>
<accession>A0A9Y2KXM1</accession>
<protein>
    <submittedName>
        <fullName evidence="3">IS110 family transposase</fullName>
    </submittedName>
</protein>
<evidence type="ECO:0000259" key="2">
    <source>
        <dbReference type="Pfam" id="PF02371"/>
    </source>
</evidence>
<dbReference type="EMBL" id="CP127247">
    <property type="protein sequence ID" value="WIY24354.1"/>
    <property type="molecule type" value="Genomic_DNA"/>
</dbReference>
<evidence type="ECO:0000313" key="4">
    <source>
        <dbReference type="Proteomes" id="UP001238334"/>
    </source>
</evidence>
<dbReference type="RefSeq" id="WP_270920875.1">
    <property type="nucleotide sequence ID" value="NZ_CP127247.1"/>
</dbReference>
<dbReference type="GO" id="GO:0003677">
    <property type="term" value="F:DNA binding"/>
    <property type="evidence" value="ECO:0007669"/>
    <property type="project" value="InterPro"/>
</dbReference>
<organism evidence="3 4">
    <name type="scientific">Parasedimentitalea psychrophila</name>
    <dbReference type="NCBI Taxonomy" id="2997337"/>
    <lineage>
        <taxon>Bacteria</taxon>
        <taxon>Pseudomonadati</taxon>
        <taxon>Pseudomonadota</taxon>
        <taxon>Alphaproteobacteria</taxon>
        <taxon>Rhodobacterales</taxon>
        <taxon>Paracoccaceae</taxon>
        <taxon>Parasedimentitalea</taxon>
    </lineage>
</organism>
<dbReference type="KEGG" id="ppso:QPJ95_17430"/>
<dbReference type="Proteomes" id="UP001238334">
    <property type="component" value="Chromosome"/>
</dbReference>
<dbReference type="GO" id="GO:0004803">
    <property type="term" value="F:transposase activity"/>
    <property type="evidence" value="ECO:0007669"/>
    <property type="project" value="InterPro"/>
</dbReference>
<dbReference type="InterPro" id="IPR003346">
    <property type="entry name" value="Transposase_20"/>
</dbReference>
<dbReference type="Pfam" id="PF01548">
    <property type="entry name" value="DEDD_Tnp_IS110"/>
    <property type="match status" value="1"/>
</dbReference>
<dbReference type="PANTHER" id="PTHR33055">
    <property type="entry name" value="TRANSPOSASE FOR INSERTION SEQUENCE ELEMENT IS1111A"/>
    <property type="match status" value="1"/>
</dbReference>
<reference evidence="3 4" key="1">
    <citation type="submission" date="2023-06" db="EMBL/GenBank/DDBJ databases">
        <title>Parasedimentitalea psychrophila sp. nov., a psychrophilic bacterium isolated from deep-sea sediment.</title>
        <authorList>
            <person name="Li A."/>
        </authorList>
    </citation>
    <scope>NUCLEOTIDE SEQUENCE [LARGE SCALE GENOMIC DNA]</scope>
    <source>
        <strain evidence="3 4">QS115</strain>
    </source>
</reference>
<evidence type="ECO:0000313" key="3">
    <source>
        <dbReference type="EMBL" id="WIY24354.1"/>
    </source>
</evidence>
<proteinExistence type="predicted"/>
<feature type="domain" description="Transposase IS116/IS110/IS902 C-terminal" evidence="2">
    <location>
        <begin position="215"/>
        <end position="290"/>
    </location>
</feature>
<sequence>MDYFVGLDVSLRSCALCIVDTKGNVLLERELACEVDDIAECLSEFEFPIECVGLEAGTMSQHLYFGLQAAGFDVVCMESRQVNAALSAMRNKTDKNDAKGIAHVLRTGWFSPVHMKSREAHGLRALLSTRKALLKKTMDLANETRGLLKIFGIRLPKTVSHGSFDGIVRPIIEMDDVLAHALVPLLDARVALYQQYLELDRRVKQAASQDEVCLRLMTVPGVGPITALTFKAAVDDPTRFKRSRTVGAHFGLTPRRYQSGEHDNPGRISKAGDSDVRAALYAAGNALLMRSMAQSQIKSWGMRLMRTKGRRRAVVAVARKLAVLLHRMWVDGAEFRQEQLGSTA</sequence>
<gene>
    <name evidence="3" type="ORF">QPJ95_17430</name>
</gene>
<dbReference type="PANTHER" id="PTHR33055:SF3">
    <property type="entry name" value="PUTATIVE TRANSPOSASE FOR IS117-RELATED"/>
    <property type="match status" value="1"/>
</dbReference>
<keyword evidence="4" id="KW-1185">Reference proteome</keyword>
<feature type="domain" description="Transposase IS110-like N-terminal" evidence="1">
    <location>
        <begin position="5"/>
        <end position="150"/>
    </location>
</feature>
<dbReference type="InterPro" id="IPR047650">
    <property type="entry name" value="Transpos_IS110"/>
</dbReference>
<dbReference type="GO" id="GO:0006313">
    <property type="term" value="P:DNA transposition"/>
    <property type="evidence" value="ECO:0007669"/>
    <property type="project" value="InterPro"/>
</dbReference>
<dbReference type="NCBIfam" id="NF033542">
    <property type="entry name" value="transpos_IS110"/>
    <property type="match status" value="1"/>
</dbReference>
<evidence type="ECO:0000259" key="1">
    <source>
        <dbReference type="Pfam" id="PF01548"/>
    </source>
</evidence>
<name>A0A9Y2KXM1_9RHOB</name>